<comment type="similarity">
    <text evidence="1">In the C-terminal section; belongs to the class-I pyridoxal-phosphate-dependent aminotransferase family.</text>
</comment>
<dbReference type="InterPro" id="IPR015422">
    <property type="entry name" value="PyrdxlP-dep_Trfase_small"/>
</dbReference>
<dbReference type="Pfam" id="PF00392">
    <property type="entry name" value="GntR"/>
    <property type="match status" value="1"/>
</dbReference>
<keyword evidence="3" id="KW-0805">Transcription regulation</keyword>
<gene>
    <name evidence="7" type="ORF">GCM10011415_01750</name>
</gene>
<dbReference type="PROSITE" id="PS50949">
    <property type="entry name" value="HTH_GNTR"/>
    <property type="match status" value="1"/>
</dbReference>
<dbReference type="InterPro" id="IPR015421">
    <property type="entry name" value="PyrdxlP-dep_Trfase_major"/>
</dbReference>
<dbReference type="RefSeq" id="WP_188787913.1">
    <property type="nucleotide sequence ID" value="NZ_BMJV01000001.1"/>
</dbReference>
<evidence type="ECO:0000256" key="2">
    <source>
        <dbReference type="ARBA" id="ARBA00022898"/>
    </source>
</evidence>
<reference evidence="7" key="2">
    <citation type="submission" date="2020-09" db="EMBL/GenBank/DDBJ databases">
        <authorList>
            <person name="Sun Q."/>
            <person name="Zhou Y."/>
        </authorList>
    </citation>
    <scope>NUCLEOTIDE SEQUENCE</scope>
    <source>
        <strain evidence="7">CGMCC 1.15762</strain>
    </source>
</reference>
<keyword evidence="8" id="KW-1185">Reference proteome</keyword>
<sequence length="474" mass="51751">MNVEKNIVTDTISDLFALQSGGPKYRALSAALRQGIDEGKLPKGTRLPPVRELAWRLGMTPGTVARAYTALTDEAVLVAEVGRGTFVSGRPDTKPSLYFSTAKSITEDGHEMVSLFTARLPDLGQVALIQKGFEQISQTPATSLLDYPSAASYAPARQAVVDWLAHVPLGALHHEDVVLSHGAQSGLSLVMQAVLRGRRPVVMVEELAYPGYRRAAELLRADIVSVPMDQHGIVPGALAELAQRHEGQLLCTSPELHNPTSIVTSPERRREIADVSLKCGFDILEDDSTFLGASRAESYRALLPDTGWFVSSISKTLTPALRIGFAVAPQARRTDLRRTAENGFFGLSRPLADLTRYLLTLPDTEAIVGAVRQRNAAYVRETVNVLGGFDLGWNEHSPFAWLRLPEGWRAAAFCLAAEARGVQVRPAEDFASRHAYAPHAIRIGMNAQVPMPDFQAALQRLRELLDNPPERMQA</sequence>
<evidence type="ECO:0000313" key="8">
    <source>
        <dbReference type="Proteomes" id="UP000617145"/>
    </source>
</evidence>
<dbReference type="GO" id="GO:0003677">
    <property type="term" value="F:DNA binding"/>
    <property type="evidence" value="ECO:0007669"/>
    <property type="project" value="UniProtKB-KW"/>
</dbReference>
<evidence type="ECO:0000256" key="4">
    <source>
        <dbReference type="ARBA" id="ARBA00023125"/>
    </source>
</evidence>
<dbReference type="EMBL" id="BMJV01000001">
    <property type="protein sequence ID" value="GGG59536.1"/>
    <property type="molecule type" value="Genomic_DNA"/>
</dbReference>
<dbReference type="InterPro" id="IPR000524">
    <property type="entry name" value="Tscrpt_reg_HTH_GntR"/>
</dbReference>
<dbReference type="GO" id="GO:0003700">
    <property type="term" value="F:DNA-binding transcription factor activity"/>
    <property type="evidence" value="ECO:0007669"/>
    <property type="project" value="InterPro"/>
</dbReference>
<dbReference type="GO" id="GO:0030170">
    <property type="term" value="F:pyridoxal phosphate binding"/>
    <property type="evidence" value="ECO:0007669"/>
    <property type="project" value="InterPro"/>
</dbReference>
<keyword evidence="2" id="KW-0663">Pyridoxal phosphate</keyword>
<dbReference type="CDD" id="cd00609">
    <property type="entry name" value="AAT_like"/>
    <property type="match status" value="1"/>
</dbReference>
<dbReference type="InterPro" id="IPR036388">
    <property type="entry name" value="WH-like_DNA-bd_sf"/>
</dbReference>
<reference evidence="7" key="1">
    <citation type="journal article" date="2014" name="Int. J. Syst. Evol. Microbiol.">
        <title>Complete genome sequence of Corynebacterium casei LMG S-19264T (=DSM 44701T), isolated from a smear-ripened cheese.</title>
        <authorList>
            <consortium name="US DOE Joint Genome Institute (JGI-PGF)"/>
            <person name="Walter F."/>
            <person name="Albersmeier A."/>
            <person name="Kalinowski J."/>
            <person name="Ruckert C."/>
        </authorList>
    </citation>
    <scope>NUCLEOTIDE SEQUENCE</scope>
    <source>
        <strain evidence="7">CGMCC 1.15762</strain>
    </source>
</reference>
<dbReference type="InterPro" id="IPR004839">
    <property type="entry name" value="Aminotransferase_I/II_large"/>
</dbReference>
<dbReference type="Pfam" id="PF00155">
    <property type="entry name" value="Aminotran_1_2"/>
    <property type="match status" value="1"/>
</dbReference>
<dbReference type="InterPro" id="IPR015424">
    <property type="entry name" value="PyrdxlP-dep_Trfase"/>
</dbReference>
<name>A0A8J2ZFZ5_9RHOB</name>
<dbReference type="SUPFAM" id="SSF46785">
    <property type="entry name" value="Winged helix' DNA-binding domain"/>
    <property type="match status" value="1"/>
</dbReference>
<dbReference type="CDD" id="cd07377">
    <property type="entry name" value="WHTH_GntR"/>
    <property type="match status" value="1"/>
</dbReference>
<evidence type="ECO:0000256" key="3">
    <source>
        <dbReference type="ARBA" id="ARBA00023015"/>
    </source>
</evidence>
<keyword evidence="5" id="KW-0804">Transcription</keyword>
<dbReference type="InterPro" id="IPR051446">
    <property type="entry name" value="HTH_trans_reg/aminotransferase"/>
</dbReference>
<evidence type="ECO:0000256" key="1">
    <source>
        <dbReference type="ARBA" id="ARBA00005384"/>
    </source>
</evidence>
<proteinExistence type="inferred from homology"/>
<dbReference type="SMART" id="SM00345">
    <property type="entry name" value="HTH_GNTR"/>
    <property type="match status" value="1"/>
</dbReference>
<protein>
    <submittedName>
        <fullName evidence="7">GntR family transcriptional regulator</fullName>
    </submittedName>
</protein>
<dbReference type="AlphaFoldDB" id="A0A8J2ZFZ5"/>
<dbReference type="Proteomes" id="UP000617145">
    <property type="component" value="Unassembled WGS sequence"/>
</dbReference>
<feature type="domain" description="HTH gntR-type" evidence="6">
    <location>
        <begin position="22"/>
        <end position="90"/>
    </location>
</feature>
<evidence type="ECO:0000313" key="7">
    <source>
        <dbReference type="EMBL" id="GGG59536.1"/>
    </source>
</evidence>
<accession>A0A8J2ZFZ5</accession>
<dbReference type="PANTHER" id="PTHR46577">
    <property type="entry name" value="HTH-TYPE TRANSCRIPTIONAL REGULATORY PROTEIN GABR"/>
    <property type="match status" value="1"/>
</dbReference>
<dbReference type="Gene3D" id="3.40.640.10">
    <property type="entry name" value="Type I PLP-dependent aspartate aminotransferase-like (Major domain)"/>
    <property type="match status" value="1"/>
</dbReference>
<dbReference type="SUPFAM" id="SSF53383">
    <property type="entry name" value="PLP-dependent transferases"/>
    <property type="match status" value="1"/>
</dbReference>
<dbReference type="PANTHER" id="PTHR46577:SF1">
    <property type="entry name" value="HTH-TYPE TRANSCRIPTIONAL REGULATORY PROTEIN GABR"/>
    <property type="match status" value="1"/>
</dbReference>
<dbReference type="Gene3D" id="1.10.10.10">
    <property type="entry name" value="Winged helix-like DNA-binding domain superfamily/Winged helix DNA-binding domain"/>
    <property type="match status" value="1"/>
</dbReference>
<evidence type="ECO:0000259" key="6">
    <source>
        <dbReference type="PROSITE" id="PS50949"/>
    </source>
</evidence>
<organism evidence="7 8">
    <name type="scientific">Salipiger pallidus</name>
    <dbReference type="NCBI Taxonomy" id="1775170"/>
    <lineage>
        <taxon>Bacteria</taxon>
        <taxon>Pseudomonadati</taxon>
        <taxon>Pseudomonadota</taxon>
        <taxon>Alphaproteobacteria</taxon>
        <taxon>Rhodobacterales</taxon>
        <taxon>Roseobacteraceae</taxon>
        <taxon>Salipiger</taxon>
    </lineage>
</organism>
<dbReference type="InterPro" id="IPR036390">
    <property type="entry name" value="WH_DNA-bd_sf"/>
</dbReference>
<keyword evidence="4" id="KW-0238">DNA-binding</keyword>
<evidence type="ECO:0000256" key="5">
    <source>
        <dbReference type="ARBA" id="ARBA00023163"/>
    </source>
</evidence>
<dbReference type="Gene3D" id="3.90.1150.10">
    <property type="entry name" value="Aspartate Aminotransferase, domain 1"/>
    <property type="match status" value="1"/>
</dbReference>
<comment type="caution">
    <text evidence="7">The sequence shown here is derived from an EMBL/GenBank/DDBJ whole genome shotgun (WGS) entry which is preliminary data.</text>
</comment>